<dbReference type="Proteomes" id="UP000234323">
    <property type="component" value="Unassembled WGS sequence"/>
</dbReference>
<dbReference type="VEuPathDB" id="FungiDB:RhiirFUN_012880"/>
<dbReference type="VEuPathDB" id="FungiDB:FUN_011594"/>
<dbReference type="InterPro" id="IPR032675">
    <property type="entry name" value="LRR_dom_sf"/>
</dbReference>
<sequence length="421" mass="48442">MASFCFFQDVSIVPKKAEDLSQEEDHWIRSAYTGALTWAEPYEGIATELDFNEYYPYILSSYMSGWPNHLKYGIYQVFIEGQPAEQKCIRGLHYNPAGYYTHYDLLIAMDLGLHIELSSESPNALIFEQTKLMSGHDIFNQWASYLTEIKEEGGQAGKVAKHMLVSLWGRLYSVGRKPGPHRRMAPFISAKGCRIISEKIRPLGDRVKRIHTDGFIISDKNTEQLIERYVGGKSNLKIAKSGIVSIKNVMNLKWVDFEEIIPPSSAKTEKSPIHYLPLPTEILDRIFQHYRKDRDKKMYPLLFVNKQWYYIVRRLIWQRITLTAISGIKFTKVLSKDTKPVACEQVLGLKFIGEINIEPDVYISEVCKACPNLQQLSFKNSGSRILNNKNLEVLLAECPNLTLTIRGFRRLSPKTFLKFQN</sequence>
<evidence type="ECO:0000313" key="2">
    <source>
        <dbReference type="EMBL" id="PKY40427.1"/>
    </source>
</evidence>
<proteinExistence type="predicted"/>
<dbReference type="Gene3D" id="3.80.10.10">
    <property type="entry name" value="Ribonuclease Inhibitor"/>
    <property type="match status" value="1"/>
</dbReference>
<dbReference type="AlphaFoldDB" id="A0A2I1G1B2"/>
<feature type="domain" description="F-box" evidence="1">
    <location>
        <begin position="272"/>
        <end position="320"/>
    </location>
</feature>
<dbReference type="InterPro" id="IPR043502">
    <property type="entry name" value="DNA/RNA_pol_sf"/>
</dbReference>
<reference evidence="2 3" key="1">
    <citation type="submission" date="2015-10" db="EMBL/GenBank/DDBJ databases">
        <title>Genome analyses suggest a sexual origin of heterokaryosis in a supposedly ancient asexual fungus.</title>
        <authorList>
            <person name="Ropars J."/>
            <person name="Sedzielewska K."/>
            <person name="Noel J."/>
            <person name="Charron P."/>
            <person name="Farinelli L."/>
            <person name="Marton T."/>
            <person name="Kruger M."/>
            <person name="Pelin A."/>
            <person name="Brachmann A."/>
            <person name="Corradi N."/>
        </authorList>
    </citation>
    <scope>NUCLEOTIDE SEQUENCE [LARGE SCALE GENOMIC DNA]</scope>
    <source>
        <strain evidence="2 3">A4</strain>
    </source>
</reference>
<dbReference type="InterPro" id="IPR001810">
    <property type="entry name" value="F-box_dom"/>
</dbReference>
<dbReference type="EMBL" id="LLXI01000100">
    <property type="protein sequence ID" value="PKY40427.1"/>
    <property type="molecule type" value="Genomic_DNA"/>
</dbReference>
<comment type="caution">
    <text evidence="2">The sequence shown here is derived from an EMBL/GenBank/DDBJ whole genome shotgun (WGS) entry which is preliminary data.</text>
</comment>
<gene>
    <name evidence="2" type="ORF">RhiirA4_415849</name>
</gene>
<organism evidence="2 3">
    <name type="scientific">Rhizophagus irregularis</name>
    <dbReference type="NCBI Taxonomy" id="588596"/>
    <lineage>
        <taxon>Eukaryota</taxon>
        <taxon>Fungi</taxon>
        <taxon>Fungi incertae sedis</taxon>
        <taxon>Mucoromycota</taxon>
        <taxon>Glomeromycotina</taxon>
        <taxon>Glomeromycetes</taxon>
        <taxon>Glomerales</taxon>
        <taxon>Glomeraceae</taxon>
        <taxon>Rhizophagus</taxon>
    </lineage>
</organism>
<dbReference type="VEuPathDB" id="FungiDB:RhiirA1_453134"/>
<dbReference type="VEuPathDB" id="FungiDB:RhiirA1_400926"/>
<dbReference type="PROSITE" id="PS50181">
    <property type="entry name" value="FBOX"/>
    <property type="match status" value="1"/>
</dbReference>
<name>A0A2I1G1B2_9GLOM</name>
<evidence type="ECO:0000313" key="3">
    <source>
        <dbReference type="Proteomes" id="UP000234323"/>
    </source>
</evidence>
<dbReference type="SUPFAM" id="SSF56672">
    <property type="entry name" value="DNA/RNA polymerases"/>
    <property type="match status" value="1"/>
</dbReference>
<evidence type="ECO:0000259" key="1">
    <source>
        <dbReference type="PROSITE" id="PS50181"/>
    </source>
</evidence>
<accession>A0A2I1G1B2</accession>
<keyword evidence="3" id="KW-1185">Reference proteome</keyword>
<protein>
    <recommendedName>
        <fullName evidence="1">F-box domain-containing protein</fullName>
    </recommendedName>
</protein>